<dbReference type="EMBL" id="JARQWQ010000051">
    <property type="protein sequence ID" value="KAK2557168.1"/>
    <property type="molecule type" value="Genomic_DNA"/>
</dbReference>
<keyword evidence="2" id="KW-0808">Transferase</keyword>
<dbReference type="Gene3D" id="6.10.140.2220">
    <property type="match status" value="1"/>
</dbReference>
<evidence type="ECO:0000259" key="12">
    <source>
        <dbReference type="PROSITE" id="PS50865"/>
    </source>
</evidence>
<evidence type="ECO:0000256" key="8">
    <source>
        <dbReference type="ARBA" id="ARBA00093635"/>
    </source>
</evidence>
<dbReference type="SUPFAM" id="SSF144232">
    <property type="entry name" value="HIT/MYND zinc finger-like"/>
    <property type="match status" value="1"/>
</dbReference>
<evidence type="ECO:0000256" key="6">
    <source>
        <dbReference type="ARBA" id="ARBA00022833"/>
    </source>
</evidence>
<dbReference type="Gene3D" id="2.170.270.10">
    <property type="entry name" value="SET domain"/>
    <property type="match status" value="1"/>
</dbReference>
<dbReference type="SUPFAM" id="SSF48452">
    <property type="entry name" value="TPR-like"/>
    <property type="match status" value="1"/>
</dbReference>
<evidence type="ECO:0000313" key="14">
    <source>
        <dbReference type="Proteomes" id="UP001249851"/>
    </source>
</evidence>
<evidence type="ECO:0000256" key="5">
    <source>
        <dbReference type="ARBA" id="ARBA00022771"/>
    </source>
</evidence>
<name>A0AAD9Q9G1_ACRCE</name>
<evidence type="ECO:0000256" key="4">
    <source>
        <dbReference type="ARBA" id="ARBA00022723"/>
    </source>
</evidence>
<dbReference type="GO" id="GO:0008168">
    <property type="term" value="F:methyltransferase activity"/>
    <property type="evidence" value="ECO:0007669"/>
    <property type="project" value="UniProtKB-KW"/>
</dbReference>
<protein>
    <recommendedName>
        <fullName evidence="8">Protein-lysine N-methyltransferase SMYD4</fullName>
    </recommendedName>
    <alternativeName>
        <fullName evidence="9">SET and MYND domain-containing protein 4</fullName>
    </alternativeName>
</protein>
<dbReference type="InterPro" id="IPR011990">
    <property type="entry name" value="TPR-like_helical_dom_sf"/>
</dbReference>
<dbReference type="GO" id="GO:0032259">
    <property type="term" value="P:methylation"/>
    <property type="evidence" value="ECO:0007669"/>
    <property type="project" value="UniProtKB-KW"/>
</dbReference>
<keyword evidence="3" id="KW-0949">S-adenosyl-L-methionine</keyword>
<dbReference type="InterPro" id="IPR052097">
    <property type="entry name" value="SET-MYND_domain_protein"/>
</dbReference>
<accession>A0AAD9Q9G1</accession>
<dbReference type="Proteomes" id="UP001249851">
    <property type="component" value="Unassembled WGS sequence"/>
</dbReference>
<feature type="domain" description="MYND-type" evidence="12">
    <location>
        <begin position="286"/>
        <end position="327"/>
    </location>
</feature>
<evidence type="ECO:0000256" key="7">
    <source>
        <dbReference type="ARBA" id="ARBA00093423"/>
    </source>
</evidence>
<reference evidence="13" key="1">
    <citation type="journal article" date="2023" name="G3 (Bethesda)">
        <title>Whole genome assembly and annotation of the endangered Caribbean coral Acropora cervicornis.</title>
        <authorList>
            <person name="Selwyn J.D."/>
            <person name="Vollmer S.V."/>
        </authorList>
    </citation>
    <scope>NUCLEOTIDE SEQUENCE</scope>
    <source>
        <strain evidence="13">K2</strain>
    </source>
</reference>
<keyword evidence="14" id="KW-1185">Reference proteome</keyword>
<dbReference type="InterPro" id="IPR002893">
    <property type="entry name" value="Znf_MYND"/>
</dbReference>
<dbReference type="GO" id="GO:0005634">
    <property type="term" value="C:nucleus"/>
    <property type="evidence" value="ECO:0007669"/>
    <property type="project" value="TreeGrafter"/>
</dbReference>
<gene>
    <name evidence="13" type="ORF">P5673_020649</name>
</gene>
<comment type="function">
    <text evidence="7">Protein-lysine N-methyltransferase. Monomethylates PRMT5, modulating its transcriptional activity. May also act as a histone methyltransferase. Plays a critical role in cardiac development. Acts as a key epigenetic regulator of gene expression during cardiac development via its dual activities as a methyltransferase and negative regulator of HDAC1.</text>
</comment>
<dbReference type="SUPFAM" id="SSF82199">
    <property type="entry name" value="SET domain"/>
    <property type="match status" value="1"/>
</dbReference>
<dbReference type="Pfam" id="PF00856">
    <property type="entry name" value="SET"/>
    <property type="match status" value="1"/>
</dbReference>
<dbReference type="GO" id="GO:0008270">
    <property type="term" value="F:zinc ion binding"/>
    <property type="evidence" value="ECO:0007669"/>
    <property type="project" value="UniProtKB-KW"/>
</dbReference>
<organism evidence="13 14">
    <name type="scientific">Acropora cervicornis</name>
    <name type="common">Staghorn coral</name>
    <dbReference type="NCBI Taxonomy" id="6130"/>
    <lineage>
        <taxon>Eukaryota</taxon>
        <taxon>Metazoa</taxon>
        <taxon>Cnidaria</taxon>
        <taxon>Anthozoa</taxon>
        <taxon>Hexacorallia</taxon>
        <taxon>Scleractinia</taxon>
        <taxon>Astrocoeniina</taxon>
        <taxon>Acroporidae</taxon>
        <taxon>Acropora</taxon>
    </lineage>
</organism>
<dbReference type="GO" id="GO:0005737">
    <property type="term" value="C:cytoplasm"/>
    <property type="evidence" value="ECO:0007669"/>
    <property type="project" value="TreeGrafter"/>
</dbReference>
<dbReference type="Gene3D" id="1.25.40.10">
    <property type="entry name" value="Tetratricopeptide repeat domain"/>
    <property type="match status" value="2"/>
</dbReference>
<reference evidence="13" key="2">
    <citation type="journal article" date="2023" name="Science">
        <title>Genomic signatures of disease resistance in endangered staghorn corals.</title>
        <authorList>
            <person name="Vollmer S.V."/>
            <person name="Selwyn J.D."/>
            <person name="Despard B.A."/>
            <person name="Roesel C.L."/>
        </authorList>
    </citation>
    <scope>NUCLEOTIDE SEQUENCE</scope>
    <source>
        <strain evidence="13">K2</strain>
    </source>
</reference>
<comment type="caution">
    <text evidence="13">The sequence shown here is derived from an EMBL/GenBank/DDBJ whole genome shotgun (WGS) entry which is preliminary data.</text>
</comment>
<evidence type="ECO:0000256" key="10">
    <source>
        <dbReference type="PROSITE-ProRule" id="PRU00134"/>
    </source>
</evidence>
<sequence>MNYDCQGGVFQEWFNSISNLLKQSGGLKEISSQFAKLKSDDERIVFGLSLASVEDTLVVEPSFSTKSGTEATRLRNEGNKLYQKSKYHEALEVYFYSILNAPFSSKGHELSLAYANSSAVLFNLKRFNECLRGIQLALRNGYPEELRYKVFDRQGKCFVELGKFEEARTCFGKAKQALNGSSLDEKKKDMWYKDLEVEICRVQEDEKSKRQTSTNKIFMDEVFELPKLTHGHNTMLVSASCAIDIVTSFASGRHLVATRNIDVGDILVIEKPFASVLLPRHVNSHCYHCLTLTSNVIPTPCHQCSMVRYCSESCAHQSWESYHSIECRYLDLLYRAGLDGNALLAFRIVTKAGYEFLKEFRHNIQRGLSIITDREAGCDRGGVYDSSSYLPIYCLVTHSSDRSISDLFRRTMVAILLLKILQGGGFFGKIPCSREDLAFIGGLILRHLQSNPCNAHEISELQLNPSSVATSETQEIAAGIYATLSLLNHSCDPSVTRNFYGDTCVLRAIKNISSGHEVADNYGTLCALTVKAERQEKLASQYYFTCQCDACENDFPLYSEIQNSPSPVFKCSSCCTSLHHLTLESIDHESDHEPKKTKGETVSAICPSCHYSNNLKKMKASLKSSEELYQKAMDSLLEEADAQGTVTVLESHLRLLEKLVCHPCRDFNNCQEAIKQCYNMMANCRVVTS</sequence>
<dbReference type="PANTHER" id="PTHR46165:SF7">
    <property type="entry name" value="SET AND MYND DOMAIN-CONTAINING PROTEIN 4"/>
    <property type="match status" value="1"/>
</dbReference>
<evidence type="ECO:0000256" key="9">
    <source>
        <dbReference type="ARBA" id="ARBA00093680"/>
    </source>
</evidence>
<dbReference type="PANTHER" id="PTHR46165">
    <property type="entry name" value="SET AND MYND DOMAIN-CONTAINING PROTEIN 4"/>
    <property type="match status" value="1"/>
</dbReference>
<evidence type="ECO:0000256" key="1">
    <source>
        <dbReference type="ARBA" id="ARBA00022603"/>
    </source>
</evidence>
<dbReference type="PROSITE" id="PS50280">
    <property type="entry name" value="SET"/>
    <property type="match status" value="1"/>
</dbReference>
<keyword evidence="1" id="KW-0489">Methyltransferase</keyword>
<dbReference type="AlphaFoldDB" id="A0AAD9Q9G1"/>
<dbReference type="PROSITE" id="PS50865">
    <property type="entry name" value="ZF_MYND_2"/>
    <property type="match status" value="1"/>
</dbReference>
<feature type="domain" description="SET" evidence="11">
    <location>
        <begin position="241"/>
        <end position="523"/>
    </location>
</feature>
<keyword evidence="5 10" id="KW-0863">Zinc-finger</keyword>
<keyword evidence="6" id="KW-0862">Zinc</keyword>
<evidence type="ECO:0000313" key="13">
    <source>
        <dbReference type="EMBL" id="KAK2557168.1"/>
    </source>
</evidence>
<evidence type="ECO:0000256" key="3">
    <source>
        <dbReference type="ARBA" id="ARBA00022691"/>
    </source>
</evidence>
<evidence type="ECO:0000259" key="11">
    <source>
        <dbReference type="PROSITE" id="PS50280"/>
    </source>
</evidence>
<keyword evidence="4" id="KW-0479">Metal-binding</keyword>
<dbReference type="Pfam" id="PF01753">
    <property type="entry name" value="zf-MYND"/>
    <property type="match status" value="1"/>
</dbReference>
<dbReference type="InterPro" id="IPR046341">
    <property type="entry name" value="SET_dom_sf"/>
</dbReference>
<dbReference type="CDD" id="cd10536">
    <property type="entry name" value="SET_SMYD4"/>
    <property type="match status" value="1"/>
</dbReference>
<dbReference type="InterPro" id="IPR001214">
    <property type="entry name" value="SET_dom"/>
</dbReference>
<evidence type="ECO:0000256" key="2">
    <source>
        <dbReference type="ARBA" id="ARBA00022679"/>
    </source>
</evidence>
<proteinExistence type="predicted"/>
<dbReference type="InterPro" id="IPR044421">
    <property type="entry name" value="SMYD4_SET"/>
</dbReference>
<dbReference type="GO" id="GO:0042826">
    <property type="term" value="F:histone deacetylase binding"/>
    <property type="evidence" value="ECO:0007669"/>
    <property type="project" value="TreeGrafter"/>
</dbReference>